<dbReference type="InterPro" id="IPR005311">
    <property type="entry name" value="PBP_dimer"/>
</dbReference>
<evidence type="ECO:0000313" key="8">
    <source>
        <dbReference type="EMBL" id="WYJ76670.1"/>
    </source>
</evidence>
<evidence type="ECO:0000256" key="2">
    <source>
        <dbReference type="ARBA" id="ARBA00007171"/>
    </source>
</evidence>
<dbReference type="PANTHER" id="PTHR30627">
    <property type="entry name" value="PEPTIDOGLYCAN D,D-TRANSPEPTIDASE"/>
    <property type="match status" value="1"/>
</dbReference>
<evidence type="ECO:0008006" key="10">
    <source>
        <dbReference type="Google" id="ProtNLM"/>
    </source>
</evidence>
<feature type="transmembrane region" description="Helical" evidence="4">
    <location>
        <begin position="7"/>
        <end position="27"/>
    </location>
</feature>
<comment type="similarity">
    <text evidence="2">Belongs to the transpeptidase family.</text>
</comment>
<keyword evidence="4" id="KW-1133">Transmembrane helix</keyword>
<dbReference type="Gene3D" id="3.30.1390.30">
    <property type="entry name" value="Penicillin-binding protein 2a, domain 3"/>
    <property type="match status" value="1"/>
</dbReference>
<feature type="domain" description="Penicillin-binding protein transpeptidase" evidence="5">
    <location>
        <begin position="358"/>
        <end position="651"/>
    </location>
</feature>
<proteinExistence type="inferred from homology"/>
<protein>
    <recommendedName>
        <fullName evidence="10">Penicillin-binding protein</fullName>
    </recommendedName>
</protein>
<dbReference type="InterPro" id="IPR001460">
    <property type="entry name" value="PCN-bd_Tpept"/>
</dbReference>
<dbReference type="Proteomes" id="UP000664701">
    <property type="component" value="Chromosome"/>
</dbReference>
<evidence type="ECO:0000259" key="5">
    <source>
        <dbReference type="Pfam" id="PF00905"/>
    </source>
</evidence>
<comment type="subcellular location">
    <subcellularLocation>
        <location evidence="1">Cell membrane</location>
        <topology evidence="1">Single-pass membrane protein</topology>
    </subcellularLocation>
</comment>
<dbReference type="Pfam" id="PF03717">
    <property type="entry name" value="PBP_dimer"/>
    <property type="match status" value="1"/>
</dbReference>
<dbReference type="InterPro" id="IPR036138">
    <property type="entry name" value="PBP_dimer_sf"/>
</dbReference>
<feature type="domain" description="Penicillin-binding protein dimerisation" evidence="6">
    <location>
        <begin position="158"/>
        <end position="322"/>
    </location>
</feature>
<dbReference type="SUPFAM" id="SSF54427">
    <property type="entry name" value="NTF2-like"/>
    <property type="match status" value="1"/>
</dbReference>
<dbReference type="SUPFAM" id="SSF56601">
    <property type="entry name" value="beta-lactamase/transpeptidase-like"/>
    <property type="match status" value="1"/>
</dbReference>
<dbReference type="Pfam" id="PF05223">
    <property type="entry name" value="MecA_N"/>
    <property type="match status" value="1"/>
</dbReference>
<dbReference type="Gene3D" id="3.40.710.10">
    <property type="entry name" value="DD-peptidase/beta-lactamase superfamily"/>
    <property type="match status" value="1"/>
</dbReference>
<reference evidence="8 9" key="2">
    <citation type="submission" date="2024-03" db="EMBL/GenBank/DDBJ databases">
        <title>The Genome Sequence of Enterococcus sp. DIV2402.</title>
        <authorList>
            <consortium name="The Broad Institute Genomics Platform"/>
            <consortium name="The Broad Institute Microbial Omics Core"/>
            <consortium name="The Broad Institute Genomic Center for Infectious Diseases"/>
            <person name="Earl A."/>
            <person name="Manson A."/>
            <person name="Gilmore M."/>
            <person name="Schwartman J."/>
            <person name="Shea T."/>
            <person name="Abouelleil A."/>
            <person name="Cao P."/>
            <person name="Chapman S."/>
            <person name="Cusick C."/>
            <person name="Young S."/>
            <person name="Neafsey D."/>
            <person name="Nusbaum C."/>
            <person name="Birren B."/>
        </authorList>
    </citation>
    <scope>NUCLEOTIDE SEQUENCE [LARGE SCALE GENOMIC DNA]</scope>
    <source>
        <strain evidence="8 9">DIV2402</strain>
    </source>
</reference>
<dbReference type="InterPro" id="IPR012338">
    <property type="entry name" value="Beta-lactam/transpept-like"/>
</dbReference>
<dbReference type="Pfam" id="PF00905">
    <property type="entry name" value="Transpeptidase"/>
    <property type="match status" value="1"/>
</dbReference>
<dbReference type="Gene3D" id="3.90.1310.10">
    <property type="entry name" value="Penicillin-binding protein 2a (Domain 2)"/>
    <property type="match status" value="1"/>
</dbReference>
<dbReference type="PANTHER" id="PTHR30627:SF25">
    <property type="entry name" value="PENICILLIN-BINDING PROTEIN 3"/>
    <property type="match status" value="1"/>
</dbReference>
<accession>A0ABZ2SNR1</accession>
<evidence type="ECO:0000313" key="9">
    <source>
        <dbReference type="Proteomes" id="UP000664701"/>
    </source>
</evidence>
<dbReference type="InterPro" id="IPR007887">
    <property type="entry name" value="MecA_N"/>
</dbReference>
<reference evidence="8 9" key="1">
    <citation type="submission" date="2021-03" db="EMBL/GenBank/DDBJ databases">
        <authorList>
            <person name="Gilmore M.S."/>
            <person name="Schwartzman J."/>
            <person name="Van Tyne D."/>
            <person name="Martin M."/>
            <person name="Earl A.M."/>
            <person name="Manson A.L."/>
            <person name="Straub T."/>
            <person name="Salamzade R."/>
            <person name="Saavedra J."/>
            <person name="Lebreton F."/>
            <person name="Prichula J."/>
            <person name="Schaufler K."/>
            <person name="Gaca A."/>
            <person name="Sgardioli B."/>
            <person name="Wagenaar J."/>
            <person name="Strong T."/>
        </authorList>
    </citation>
    <scope>NUCLEOTIDE SEQUENCE [LARGE SCALE GENOMIC DNA]</scope>
    <source>
        <strain evidence="8 9">DIV2402</strain>
    </source>
</reference>
<feature type="domain" description="NTF2-like N-terminal transpeptidase" evidence="7">
    <location>
        <begin position="37"/>
        <end position="150"/>
    </location>
</feature>
<organism evidence="8 9">
    <name type="scientific">Candidatus Enterococcus lowellii</name>
    <dbReference type="NCBI Taxonomy" id="2230877"/>
    <lineage>
        <taxon>Bacteria</taxon>
        <taxon>Bacillati</taxon>
        <taxon>Bacillota</taxon>
        <taxon>Bacilli</taxon>
        <taxon>Lactobacillales</taxon>
        <taxon>Enterococcaceae</taxon>
        <taxon>Enterococcus</taxon>
    </lineage>
</organism>
<dbReference type="InterPro" id="IPR050515">
    <property type="entry name" value="Beta-lactam/transpept"/>
</dbReference>
<dbReference type="EMBL" id="CP147251">
    <property type="protein sequence ID" value="WYJ76670.1"/>
    <property type="molecule type" value="Genomic_DNA"/>
</dbReference>
<evidence type="ECO:0000256" key="3">
    <source>
        <dbReference type="ARBA" id="ARBA00023136"/>
    </source>
</evidence>
<dbReference type="SUPFAM" id="SSF56519">
    <property type="entry name" value="Penicillin binding protein dimerisation domain"/>
    <property type="match status" value="1"/>
</dbReference>
<evidence type="ECO:0000256" key="4">
    <source>
        <dbReference type="SAM" id="Phobius"/>
    </source>
</evidence>
<keyword evidence="9" id="KW-1185">Reference proteome</keyword>
<dbReference type="RefSeq" id="WP_207941162.1">
    <property type="nucleotide sequence ID" value="NZ_CP147251.1"/>
</dbReference>
<sequence>MTSKKIAMIVGTIVAIGALGGGTYWYFQGTKEREVKQLADNYVEALEKGSYEKMVESFNSTSIKNSGYTKEEVLDKYQLIFSALHTDNAKVSDVKIKKNKEEYTISYTVSFDTLLGKLEDVAYQTTVEFVDNQPVIDWAPSLIFPQMEGKDKINIQEDPAERGEIVDRNGEKLATNRDYQQLGLNPSKLGDGEEKEQRLQAISEAFSVSVDQLKERLSPEWATGDVFVPVKILYGNEESNPLKDLPEGAVIGHVNKRYYPLKEAAAHLIGYVSQVTQEDIEKDATLDETAVIGKAGLEATFDKQLRGESGGQIEILTEEGEVKAVLLEKERKNADPLKLTLDAKVQETAFKNLDNAPGSTVIMQPQTGDLLATVSSPSYDPNKMMLGMTQKEYDAYANDEKLPFMTRFTNRYAPGSTFKVITGAIGLDEGIIKPEEELAISGLKWQKDQSWGSYEVTRVKEASPINLEKALVYSDNIYFAQKTLELGEDKFREGLSRFIFDEELDLPFYMEPASLSNEKSFSTDILLADTGYGQGELLISPIQQAAMYSVFMNDGQLTYPRLMDYQKTEVKENVISKEAATTILADLVHSVSDEEGYVHQFYNPDFVLAAKTGTAEIKEKQDTTGIENSFLLYFDTENKQFMGITMVEDSRENGTAIEHSDDLVKYLEQEE</sequence>
<dbReference type="Gene3D" id="3.10.450.100">
    <property type="entry name" value="NTF2-like, domain 1"/>
    <property type="match status" value="1"/>
</dbReference>
<evidence type="ECO:0000259" key="6">
    <source>
        <dbReference type="Pfam" id="PF03717"/>
    </source>
</evidence>
<keyword evidence="4" id="KW-0812">Transmembrane</keyword>
<evidence type="ECO:0000259" key="7">
    <source>
        <dbReference type="Pfam" id="PF05223"/>
    </source>
</evidence>
<keyword evidence="3 4" id="KW-0472">Membrane</keyword>
<evidence type="ECO:0000256" key="1">
    <source>
        <dbReference type="ARBA" id="ARBA00004162"/>
    </source>
</evidence>
<dbReference type="InterPro" id="IPR032710">
    <property type="entry name" value="NTF2-like_dom_sf"/>
</dbReference>
<gene>
    <name evidence="8" type="ORF">DOK78_001303</name>
</gene>
<name>A0ABZ2SNR1_9ENTE</name>